<evidence type="ECO:0000313" key="5">
    <source>
        <dbReference type="Proteomes" id="UP000184330"/>
    </source>
</evidence>
<gene>
    <name evidence="4" type="ORF">PAC_00574</name>
</gene>
<dbReference type="PANTHER" id="PTHR45348">
    <property type="entry name" value="HYPOTHETICAL OXIDOREDUCTASE (EUROFUNG)"/>
    <property type="match status" value="1"/>
</dbReference>
<keyword evidence="2" id="KW-0560">Oxidoreductase</keyword>
<dbReference type="InterPro" id="IPR036291">
    <property type="entry name" value="NAD(P)-bd_dom_sf"/>
</dbReference>
<dbReference type="Gene3D" id="3.90.180.10">
    <property type="entry name" value="Medium-chain alcohol dehydrogenases, catalytic domain"/>
    <property type="match status" value="1"/>
</dbReference>
<evidence type="ECO:0000256" key="2">
    <source>
        <dbReference type="ARBA" id="ARBA00023002"/>
    </source>
</evidence>
<dbReference type="OrthoDB" id="48317at2759"/>
<dbReference type="SUPFAM" id="SSF50129">
    <property type="entry name" value="GroES-like"/>
    <property type="match status" value="1"/>
</dbReference>
<dbReference type="PANTHER" id="PTHR45348:SF2">
    <property type="entry name" value="ZINC-TYPE ALCOHOL DEHYDROGENASE-LIKE PROTEIN C2E1P3.01"/>
    <property type="match status" value="1"/>
</dbReference>
<protein>
    <submittedName>
        <fullName evidence="4">Related to C.carbonum toxD protein</fullName>
    </submittedName>
</protein>
<dbReference type="InterPro" id="IPR011032">
    <property type="entry name" value="GroES-like_sf"/>
</dbReference>
<dbReference type="SMART" id="SM00829">
    <property type="entry name" value="PKS_ER"/>
    <property type="match status" value="1"/>
</dbReference>
<feature type="domain" description="Enoyl reductase (ER)" evidence="3">
    <location>
        <begin position="13"/>
        <end position="350"/>
    </location>
</feature>
<dbReference type="STRING" id="576137.A0A1L7WD43"/>
<name>A0A1L7WD43_9HELO</name>
<dbReference type="SUPFAM" id="SSF51735">
    <property type="entry name" value="NAD(P)-binding Rossmann-fold domains"/>
    <property type="match status" value="1"/>
</dbReference>
<evidence type="ECO:0000313" key="4">
    <source>
        <dbReference type="EMBL" id="CZR50700.1"/>
    </source>
</evidence>
<evidence type="ECO:0000259" key="3">
    <source>
        <dbReference type="SMART" id="SM00829"/>
    </source>
</evidence>
<dbReference type="Pfam" id="PF08240">
    <property type="entry name" value="ADH_N"/>
    <property type="match status" value="1"/>
</dbReference>
<dbReference type="InterPro" id="IPR013154">
    <property type="entry name" value="ADH-like_N"/>
</dbReference>
<dbReference type="CDD" id="cd08249">
    <property type="entry name" value="enoyl_reductase_like"/>
    <property type="match status" value="1"/>
</dbReference>
<dbReference type="Gene3D" id="3.40.50.720">
    <property type="entry name" value="NAD(P)-binding Rossmann-like Domain"/>
    <property type="match status" value="1"/>
</dbReference>
<dbReference type="GO" id="GO:0016651">
    <property type="term" value="F:oxidoreductase activity, acting on NAD(P)H"/>
    <property type="evidence" value="ECO:0007669"/>
    <property type="project" value="InterPro"/>
</dbReference>
<dbReference type="InterPro" id="IPR020843">
    <property type="entry name" value="ER"/>
</dbReference>
<dbReference type="InterPro" id="IPR047122">
    <property type="entry name" value="Trans-enoyl_RdTase-like"/>
</dbReference>
<organism evidence="4 5">
    <name type="scientific">Phialocephala subalpina</name>
    <dbReference type="NCBI Taxonomy" id="576137"/>
    <lineage>
        <taxon>Eukaryota</taxon>
        <taxon>Fungi</taxon>
        <taxon>Dikarya</taxon>
        <taxon>Ascomycota</taxon>
        <taxon>Pezizomycotina</taxon>
        <taxon>Leotiomycetes</taxon>
        <taxon>Helotiales</taxon>
        <taxon>Mollisiaceae</taxon>
        <taxon>Phialocephala</taxon>
        <taxon>Phialocephala fortinii species complex</taxon>
    </lineage>
</organism>
<dbReference type="Pfam" id="PF00107">
    <property type="entry name" value="ADH_zinc_N"/>
    <property type="match status" value="1"/>
</dbReference>
<sequence>MSKTQAIVVRKVGEAKVVDVSIPKLRDDYILVKTKAIALNPTDWKHIDFVAPPGTRIGCDYAGIVEAVGSKVTKEFKKGDRVAGFSHGGNAVQPEDGAFGDIITAKGDLQIKIPDNISFEEASTLGVGISTVGQGLYQSLKLPLPNKPSTSSEKKYLLIYGGSTATGSLAIQYAKLSGLTVLTTCSPHNFSYVKSLGATEVFNYNSPTVSQEIKDFTKDSLTLAFDCISEGDSAKITVSAFSPEGGVYSTLLPVPEDQVKSINEKVKNQHTLAYTVVGEMFKFGPNEVPAKPEDEAFAKEFWELSRGLLADGKVKVHKPSVNKYGKGLEGALKGMQAMREGKVSGEKLVFTL</sequence>
<evidence type="ECO:0000256" key="1">
    <source>
        <dbReference type="ARBA" id="ARBA00008072"/>
    </source>
</evidence>
<reference evidence="4 5" key="1">
    <citation type="submission" date="2016-03" db="EMBL/GenBank/DDBJ databases">
        <authorList>
            <person name="Ploux O."/>
        </authorList>
    </citation>
    <scope>NUCLEOTIDE SEQUENCE [LARGE SCALE GENOMIC DNA]</scope>
    <source>
        <strain evidence="4 5">UAMH 11012</strain>
    </source>
</reference>
<dbReference type="EMBL" id="FJOG01000001">
    <property type="protein sequence ID" value="CZR50700.1"/>
    <property type="molecule type" value="Genomic_DNA"/>
</dbReference>
<comment type="similarity">
    <text evidence="1">Belongs to the zinc-containing alcohol dehydrogenase family.</text>
</comment>
<proteinExistence type="inferred from homology"/>
<dbReference type="InterPro" id="IPR013149">
    <property type="entry name" value="ADH-like_C"/>
</dbReference>
<keyword evidence="5" id="KW-1185">Reference proteome</keyword>
<accession>A0A1L7WD43</accession>
<dbReference type="Proteomes" id="UP000184330">
    <property type="component" value="Unassembled WGS sequence"/>
</dbReference>
<dbReference type="AlphaFoldDB" id="A0A1L7WD43"/>